<dbReference type="OrthoDB" id="2154091at2759"/>
<evidence type="ECO:0000256" key="3">
    <source>
        <dbReference type="ARBA" id="ARBA00022833"/>
    </source>
</evidence>
<dbReference type="Proteomes" id="UP000054321">
    <property type="component" value="Unassembled WGS sequence"/>
</dbReference>
<dbReference type="HOGENOM" id="CLU_007003_3_2_1"/>
<keyword evidence="8" id="KW-0812">Transmembrane</keyword>
<dbReference type="SUPFAM" id="SSF57701">
    <property type="entry name" value="Zn2/Cys6 DNA-binding domain"/>
    <property type="match status" value="1"/>
</dbReference>
<dbReference type="CDD" id="cd00067">
    <property type="entry name" value="GAL4"/>
    <property type="match status" value="1"/>
</dbReference>
<evidence type="ECO:0000256" key="7">
    <source>
        <dbReference type="ARBA" id="ARBA00023242"/>
    </source>
</evidence>
<dbReference type="AlphaFoldDB" id="A0A0C3GZW8"/>
<keyword evidence="2" id="KW-0479">Metal-binding</keyword>
<evidence type="ECO:0000256" key="6">
    <source>
        <dbReference type="ARBA" id="ARBA00023163"/>
    </source>
</evidence>
<gene>
    <name evidence="10" type="ORF">OIDMADRAFT_45103</name>
</gene>
<dbReference type="GO" id="GO:0005634">
    <property type="term" value="C:nucleus"/>
    <property type="evidence" value="ECO:0007669"/>
    <property type="project" value="UniProtKB-SubCell"/>
</dbReference>
<evidence type="ECO:0000313" key="11">
    <source>
        <dbReference type="Proteomes" id="UP000054321"/>
    </source>
</evidence>
<dbReference type="GO" id="GO:0000981">
    <property type="term" value="F:DNA-binding transcription factor activity, RNA polymerase II-specific"/>
    <property type="evidence" value="ECO:0007669"/>
    <property type="project" value="InterPro"/>
</dbReference>
<feature type="domain" description="Zn(2)-C6 fungal-type" evidence="9">
    <location>
        <begin position="18"/>
        <end position="48"/>
    </location>
</feature>
<dbReference type="InterPro" id="IPR007219">
    <property type="entry name" value="XnlR_reg_dom"/>
</dbReference>
<dbReference type="EMBL" id="KN832886">
    <property type="protein sequence ID" value="KIM95801.1"/>
    <property type="molecule type" value="Genomic_DNA"/>
</dbReference>
<dbReference type="CDD" id="cd12148">
    <property type="entry name" value="fungal_TF_MHR"/>
    <property type="match status" value="1"/>
</dbReference>
<dbReference type="PANTHER" id="PTHR31313:SF86">
    <property type="entry name" value="ZN(2)-C6 FUNGAL-TYPE DOMAIN-CONTAINING PROTEIN"/>
    <property type="match status" value="1"/>
</dbReference>
<dbReference type="PROSITE" id="PS00463">
    <property type="entry name" value="ZN2_CY6_FUNGAL_1"/>
    <property type="match status" value="1"/>
</dbReference>
<reference evidence="11" key="2">
    <citation type="submission" date="2015-01" db="EMBL/GenBank/DDBJ databases">
        <title>Evolutionary Origins and Diversification of the Mycorrhizal Mutualists.</title>
        <authorList>
            <consortium name="DOE Joint Genome Institute"/>
            <consortium name="Mycorrhizal Genomics Consortium"/>
            <person name="Kohler A."/>
            <person name="Kuo A."/>
            <person name="Nagy L.G."/>
            <person name="Floudas D."/>
            <person name="Copeland A."/>
            <person name="Barry K.W."/>
            <person name="Cichocki N."/>
            <person name="Veneault-Fourrey C."/>
            <person name="LaButti K."/>
            <person name="Lindquist E.A."/>
            <person name="Lipzen A."/>
            <person name="Lundell T."/>
            <person name="Morin E."/>
            <person name="Murat C."/>
            <person name="Riley R."/>
            <person name="Ohm R."/>
            <person name="Sun H."/>
            <person name="Tunlid A."/>
            <person name="Henrissat B."/>
            <person name="Grigoriev I.V."/>
            <person name="Hibbett D.S."/>
            <person name="Martin F."/>
        </authorList>
    </citation>
    <scope>NUCLEOTIDE SEQUENCE [LARGE SCALE GENOMIC DNA]</scope>
    <source>
        <strain evidence="11">Zn</strain>
    </source>
</reference>
<dbReference type="Pfam" id="PF04082">
    <property type="entry name" value="Fungal_trans"/>
    <property type="match status" value="1"/>
</dbReference>
<dbReference type="Gene3D" id="4.10.240.10">
    <property type="entry name" value="Zn(2)-C6 fungal-type DNA-binding domain"/>
    <property type="match status" value="1"/>
</dbReference>
<comment type="subcellular location">
    <subcellularLocation>
        <location evidence="1">Nucleus</location>
    </subcellularLocation>
</comment>
<evidence type="ECO:0000256" key="8">
    <source>
        <dbReference type="SAM" id="Phobius"/>
    </source>
</evidence>
<evidence type="ECO:0000313" key="10">
    <source>
        <dbReference type="EMBL" id="KIM95801.1"/>
    </source>
</evidence>
<dbReference type="InterPro" id="IPR001138">
    <property type="entry name" value="Zn2Cys6_DnaBD"/>
</dbReference>
<dbReference type="Pfam" id="PF00172">
    <property type="entry name" value="Zn_clus"/>
    <property type="match status" value="1"/>
</dbReference>
<keyword evidence="7" id="KW-0539">Nucleus</keyword>
<accession>A0A0C3GZW8</accession>
<sequence>MSQRRRDRTEERHALARACQFCRSRKIRCDNKRPSCGSCVTQAQQCAYVFRAPKERPTLAAMSALQSEKTRLEKILMALRDASPADREKILKSAVATEVDLDVSPFFSVDETGKIDSFGPSSALQASIHRSATVESPTPRQICNNLFANAALQRQREYELYHLPDIDGVPTPLAIHLLDLHWSRQHHAFLLTYRPAITRDLLDGGPNCSSFLLQSIFACSSKFSRRLEVCDTPSNPETAGGRFFRRCDELLAQGLLLTTPSIPTVVGLLLLGSTFIAFGITSKGWLYTGYALRMIYDLGIHLDCKVTSENAERVEIRRRVFWGAFICDKLQSFYLGRPVGIQLRDSHVSRQLMDMYEEKEISIPYRDPATVAEQPVLPHMPIPIYSISTFQNFCLLSKIMTMIINKFYVVGATATAARASLQTIEDALDSWKTSLPRQLQFESGRPDSCLQPSVMSLYGIYYSLIILLHRPLISDGHLRLLAPPESSWKRCTDAAREITGLVVIYQSEYTLRSAPYLLGYALYVACTIHVRNAAATEILCAGDHCRLLISSLKCLDELSVPNPGIRKPTRIIRNIMRSNSLDQIIDTDRNRLVSESHSIDPPPILDFDLEAVLRMFPGRPSADDGNIMKDGTADDFTTFGLGNSNCEDILYGFMEDI</sequence>
<evidence type="ECO:0000259" key="9">
    <source>
        <dbReference type="PROSITE" id="PS50048"/>
    </source>
</evidence>
<evidence type="ECO:0000256" key="4">
    <source>
        <dbReference type="ARBA" id="ARBA00023015"/>
    </source>
</evidence>
<organism evidence="10 11">
    <name type="scientific">Oidiodendron maius (strain Zn)</name>
    <dbReference type="NCBI Taxonomy" id="913774"/>
    <lineage>
        <taxon>Eukaryota</taxon>
        <taxon>Fungi</taxon>
        <taxon>Dikarya</taxon>
        <taxon>Ascomycota</taxon>
        <taxon>Pezizomycotina</taxon>
        <taxon>Leotiomycetes</taxon>
        <taxon>Leotiomycetes incertae sedis</taxon>
        <taxon>Myxotrichaceae</taxon>
        <taxon>Oidiodendron</taxon>
    </lineage>
</organism>
<reference evidence="10 11" key="1">
    <citation type="submission" date="2014-04" db="EMBL/GenBank/DDBJ databases">
        <authorList>
            <consortium name="DOE Joint Genome Institute"/>
            <person name="Kuo A."/>
            <person name="Martino E."/>
            <person name="Perotto S."/>
            <person name="Kohler A."/>
            <person name="Nagy L.G."/>
            <person name="Floudas D."/>
            <person name="Copeland A."/>
            <person name="Barry K.W."/>
            <person name="Cichocki N."/>
            <person name="Veneault-Fourrey C."/>
            <person name="LaButti K."/>
            <person name="Lindquist E.A."/>
            <person name="Lipzen A."/>
            <person name="Lundell T."/>
            <person name="Morin E."/>
            <person name="Murat C."/>
            <person name="Sun H."/>
            <person name="Tunlid A."/>
            <person name="Henrissat B."/>
            <person name="Grigoriev I.V."/>
            <person name="Hibbett D.S."/>
            <person name="Martin F."/>
            <person name="Nordberg H.P."/>
            <person name="Cantor M.N."/>
            <person name="Hua S.X."/>
        </authorList>
    </citation>
    <scope>NUCLEOTIDE SEQUENCE [LARGE SCALE GENOMIC DNA]</scope>
    <source>
        <strain evidence="10 11">Zn</strain>
    </source>
</reference>
<dbReference type="PANTHER" id="PTHR31313">
    <property type="entry name" value="TY1 ENHANCER ACTIVATOR"/>
    <property type="match status" value="1"/>
</dbReference>
<keyword evidence="11" id="KW-1185">Reference proteome</keyword>
<protein>
    <recommendedName>
        <fullName evidence="9">Zn(2)-C6 fungal-type domain-containing protein</fullName>
    </recommendedName>
</protein>
<feature type="transmembrane region" description="Helical" evidence="8">
    <location>
        <begin position="255"/>
        <end position="280"/>
    </location>
</feature>
<keyword evidence="5" id="KW-0238">DNA-binding</keyword>
<keyword evidence="3" id="KW-0862">Zinc</keyword>
<keyword evidence="6" id="KW-0804">Transcription</keyword>
<evidence type="ECO:0000256" key="2">
    <source>
        <dbReference type="ARBA" id="ARBA00022723"/>
    </source>
</evidence>
<dbReference type="STRING" id="913774.A0A0C3GZW8"/>
<keyword evidence="8" id="KW-1133">Transmembrane helix</keyword>
<keyword evidence="4" id="KW-0805">Transcription regulation</keyword>
<dbReference type="GO" id="GO:0003677">
    <property type="term" value="F:DNA binding"/>
    <property type="evidence" value="ECO:0007669"/>
    <property type="project" value="UniProtKB-KW"/>
</dbReference>
<dbReference type="InterPro" id="IPR051615">
    <property type="entry name" value="Transcr_Regulatory_Elem"/>
</dbReference>
<dbReference type="SMART" id="SM00066">
    <property type="entry name" value="GAL4"/>
    <property type="match status" value="1"/>
</dbReference>
<dbReference type="PROSITE" id="PS50048">
    <property type="entry name" value="ZN2_CY6_FUNGAL_2"/>
    <property type="match status" value="1"/>
</dbReference>
<proteinExistence type="predicted"/>
<name>A0A0C3GZW8_OIDMZ</name>
<dbReference type="InParanoid" id="A0A0C3GZW8"/>
<dbReference type="SMART" id="SM00906">
    <property type="entry name" value="Fungal_trans"/>
    <property type="match status" value="1"/>
</dbReference>
<keyword evidence="8" id="KW-0472">Membrane</keyword>
<dbReference type="GO" id="GO:0006351">
    <property type="term" value="P:DNA-templated transcription"/>
    <property type="evidence" value="ECO:0007669"/>
    <property type="project" value="InterPro"/>
</dbReference>
<evidence type="ECO:0000256" key="1">
    <source>
        <dbReference type="ARBA" id="ARBA00004123"/>
    </source>
</evidence>
<dbReference type="InterPro" id="IPR036864">
    <property type="entry name" value="Zn2-C6_fun-type_DNA-bd_sf"/>
</dbReference>
<dbReference type="GO" id="GO:0008270">
    <property type="term" value="F:zinc ion binding"/>
    <property type="evidence" value="ECO:0007669"/>
    <property type="project" value="InterPro"/>
</dbReference>
<evidence type="ECO:0000256" key="5">
    <source>
        <dbReference type="ARBA" id="ARBA00023125"/>
    </source>
</evidence>